<keyword evidence="2" id="KW-0732">Signal</keyword>
<reference evidence="3 4" key="1">
    <citation type="submission" date="2017-02" db="EMBL/GenBank/DDBJ databases">
        <authorList>
            <person name="Peterson S.W."/>
        </authorList>
    </citation>
    <scope>NUCLEOTIDE SEQUENCE [LARGE SCALE GENOMIC DNA]</scope>
    <source>
        <strain evidence="3 4">DSM 22335</strain>
    </source>
</reference>
<feature type="chain" id="PRO_5013318500" evidence="2">
    <location>
        <begin position="22"/>
        <end position="140"/>
    </location>
</feature>
<accession>A0A1T4RR87</accession>
<evidence type="ECO:0000256" key="1">
    <source>
        <dbReference type="SAM" id="MobiDB-lite"/>
    </source>
</evidence>
<organism evidence="3 4">
    <name type="scientific">Sediminibacterium ginsengisoli</name>
    <dbReference type="NCBI Taxonomy" id="413434"/>
    <lineage>
        <taxon>Bacteria</taxon>
        <taxon>Pseudomonadati</taxon>
        <taxon>Bacteroidota</taxon>
        <taxon>Chitinophagia</taxon>
        <taxon>Chitinophagales</taxon>
        <taxon>Chitinophagaceae</taxon>
        <taxon>Sediminibacterium</taxon>
    </lineage>
</organism>
<dbReference type="AlphaFoldDB" id="A0A1T4RR87"/>
<proteinExistence type="predicted"/>
<dbReference type="STRING" id="413434.SAMN04488132_11424"/>
<dbReference type="OrthoDB" id="1367720at2"/>
<evidence type="ECO:0000313" key="3">
    <source>
        <dbReference type="EMBL" id="SKA18509.1"/>
    </source>
</evidence>
<dbReference type="EMBL" id="FUWH01000014">
    <property type="protein sequence ID" value="SKA18509.1"/>
    <property type="molecule type" value="Genomic_DNA"/>
</dbReference>
<protein>
    <submittedName>
        <fullName evidence="3">Uncharacterized protein</fullName>
    </submittedName>
</protein>
<evidence type="ECO:0000313" key="4">
    <source>
        <dbReference type="Proteomes" id="UP000190888"/>
    </source>
</evidence>
<dbReference type="Proteomes" id="UP000190888">
    <property type="component" value="Unassembled WGS sequence"/>
</dbReference>
<evidence type="ECO:0000256" key="2">
    <source>
        <dbReference type="SAM" id="SignalP"/>
    </source>
</evidence>
<feature type="region of interest" description="Disordered" evidence="1">
    <location>
        <begin position="115"/>
        <end position="140"/>
    </location>
</feature>
<name>A0A1T4RR87_9BACT</name>
<keyword evidence="4" id="KW-1185">Reference proteome</keyword>
<dbReference type="RefSeq" id="WP_078832735.1">
    <property type="nucleotide sequence ID" value="NZ_FUWH01000014.1"/>
</dbReference>
<gene>
    <name evidence="3" type="ORF">SAMN04488132_11424</name>
</gene>
<feature type="signal peptide" evidence="2">
    <location>
        <begin position="1"/>
        <end position="21"/>
    </location>
</feature>
<sequence>MKKLILLTVLLTMIVPFAVKSQQQGSTAKKTTDATIQDLPAWAQLQGYKNDSYVYFQDYYTFYSPGRGYIYWDADRWATTKKPPVNMSGANLGTARIQMLRDVSLDSFPERNFSSYRTRYPGQRVNGDSIPAPDIPIQQP</sequence>